<dbReference type="PROSITE" id="PS51371">
    <property type="entry name" value="CBS"/>
    <property type="match status" value="2"/>
</dbReference>
<comment type="caution">
    <text evidence="4">The sequence shown here is derived from an EMBL/GenBank/DDBJ whole genome shotgun (WGS) entry which is preliminary data.</text>
</comment>
<keyword evidence="1 2" id="KW-0129">CBS domain</keyword>
<dbReference type="Proteomes" id="UP001055108">
    <property type="component" value="Unassembled WGS sequence"/>
</dbReference>
<dbReference type="Gene3D" id="3.10.580.10">
    <property type="entry name" value="CBS-domain"/>
    <property type="match status" value="1"/>
</dbReference>
<dbReference type="InterPro" id="IPR000644">
    <property type="entry name" value="CBS_dom"/>
</dbReference>
<name>A0AA37HMC3_9HYPH</name>
<dbReference type="InterPro" id="IPR046342">
    <property type="entry name" value="CBS_dom_sf"/>
</dbReference>
<keyword evidence="5" id="KW-1185">Reference proteome</keyword>
<accession>A0AA37HMC3</accession>
<feature type="domain" description="CBS" evidence="3">
    <location>
        <begin position="15"/>
        <end position="71"/>
    </location>
</feature>
<proteinExistence type="predicted"/>
<feature type="domain" description="CBS" evidence="3">
    <location>
        <begin position="80"/>
        <end position="137"/>
    </location>
</feature>
<dbReference type="RefSeq" id="WP_238302128.1">
    <property type="nucleotide sequence ID" value="NZ_BPQM01000030.1"/>
</dbReference>
<protein>
    <submittedName>
        <fullName evidence="4">Inosine-5'-monophosphate dehydrogenase</fullName>
    </submittedName>
</protein>
<dbReference type="InterPro" id="IPR051257">
    <property type="entry name" value="Diverse_CBS-Domain"/>
</dbReference>
<dbReference type="PANTHER" id="PTHR43080">
    <property type="entry name" value="CBS DOMAIN-CONTAINING PROTEIN CBSX3, MITOCHONDRIAL"/>
    <property type="match status" value="1"/>
</dbReference>
<dbReference type="AlphaFoldDB" id="A0AA37HMC3"/>
<organism evidence="4 5">
    <name type="scientific">Methylobacterium gregans</name>
    <dbReference type="NCBI Taxonomy" id="374424"/>
    <lineage>
        <taxon>Bacteria</taxon>
        <taxon>Pseudomonadati</taxon>
        <taxon>Pseudomonadota</taxon>
        <taxon>Alphaproteobacteria</taxon>
        <taxon>Hyphomicrobiales</taxon>
        <taxon>Methylobacteriaceae</taxon>
        <taxon>Methylobacterium</taxon>
    </lineage>
</organism>
<sequence>MSNLSAETLRVADVMARDVEFIEPHASAQAAAVLMGEIEVGALPVGSADQIVGIVTDRDLLYRVVARGRDPAAVPVQEVASRPVLFCAPDDRLRAAMDVMVANYVRRLPVVDGSRRVVGWLTLADIARHLLVNDDALQVSLLALTEGTEAG</sequence>
<dbReference type="SUPFAM" id="SSF54631">
    <property type="entry name" value="CBS-domain pair"/>
    <property type="match status" value="1"/>
</dbReference>
<gene>
    <name evidence="4" type="primary">IMPDH_1</name>
    <name evidence="4" type="ORF">NBEOAGPD_1638</name>
</gene>
<evidence type="ECO:0000313" key="4">
    <source>
        <dbReference type="EMBL" id="GJD78424.1"/>
    </source>
</evidence>
<evidence type="ECO:0000313" key="5">
    <source>
        <dbReference type="Proteomes" id="UP001055108"/>
    </source>
</evidence>
<evidence type="ECO:0000259" key="3">
    <source>
        <dbReference type="PROSITE" id="PS51371"/>
    </source>
</evidence>
<reference evidence="4" key="1">
    <citation type="journal article" date="2016" name="Front. Microbiol.">
        <title>Genome Sequence of the Piezophilic, Mesophilic Sulfate-Reducing Bacterium Desulfovibrio indicus J2T.</title>
        <authorList>
            <person name="Cao J."/>
            <person name="Maignien L."/>
            <person name="Shao Z."/>
            <person name="Alain K."/>
            <person name="Jebbar M."/>
        </authorList>
    </citation>
    <scope>NUCLEOTIDE SEQUENCE</scope>
    <source>
        <strain evidence="4">NBRC 103626</strain>
    </source>
</reference>
<reference evidence="4" key="2">
    <citation type="submission" date="2021-08" db="EMBL/GenBank/DDBJ databases">
        <authorList>
            <person name="Tani A."/>
            <person name="Ola A."/>
            <person name="Ogura Y."/>
            <person name="Katsura K."/>
            <person name="Hayashi T."/>
        </authorList>
    </citation>
    <scope>NUCLEOTIDE SEQUENCE</scope>
    <source>
        <strain evidence="4">NBRC 103626</strain>
    </source>
</reference>
<evidence type="ECO:0000256" key="1">
    <source>
        <dbReference type="ARBA" id="ARBA00023122"/>
    </source>
</evidence>
<dbReference type="SMART" id="SM00116">
    <property type="entry name" value="CBS"/>
    <property type="match status" value="2"/>
</dbReference>
<evidence type="ECO:0000256" key="2">
    <source>
        <dbReference type="PROSITE-ProRule" id="PRU00703"/>
    </source>
</evidence>
<dbReference type="PANTHER" id="PTHR43080:SF2">
    <property type="entry name" value="CBS DOMAIN-CONTAINING PROTEIN"/>
    <property type="match status" value="1"/>
</dbReference>
<dbReference type="EMBL" id="BPQM01000030">
    <property type="protein sequence ID" value="GJD78424.1"/>
    <property type="molecule type" value="Genomic_DNA"/>
</dbReference>
<dbReference type="Pfam" id="PF00571">
    <property type="entry name" value="CBS"/>
    <property type="match status" value="2"/>
</dbReference>